<evidence type="ECO:0008006" key="3">
    <source>
        <dbReference type="Google" id="ProtNLM"/>
    </source>
</evidence>
<evidence type="ECO:0000313" key="1">
    <source>
        <dbReference type="EMBL" id="SDV04196.1"/>
    </source>
</evidence>
<dbReference type="RefSeq" id="WP_091078438.1">
    <property type="nucleotide sequence ID" value="NZ_LT629799.1"/>
</dbReference>
<sequence length="160" mass="17424">MTIVPAGFEVPAVHRARGLRLELLGPQHNEADHAAWTSSIEHVRATPGIAEGFGGHWPPAAGMTLEENLADLVSHADRSARRVDLAYAVLDHLEGTLVGCVYLKPTREPLAVRVLSWVRADRAELDGPLTQVVGDWLLGDWPFTAVRYRIGLAPATLRAL</sequence>
<dbReference type="Proteomes" id="UP000198825">
    <property type="component" value="Chromosome I"/>
</dbReference>
<organism evidence="1 2">
    <name type="scientific">Microlunatus sagamiharensis</name>
    <dbReference type="NCBI Taxonomy" id="546874"/>
    <lineage>
        <taxon>Bacteria</taxon>
        <taxon>Bacillati</taxon>
        <taxon>Actinomycetota</taxon>
        <taxon>Actinomycetes</taxon>
        <taxon>Propionibacteriales</taxon>
        <taxon>Propionibacteriaceae</taxon>
        <taxon>Microlunatus</taxon>
    </lineage>
</organism>
<reference evidence="2" key="1">
    <citation type="submission" date="2016-10" db="EMBL/GenBank/DDBJ databases">
        <authorList>
            <person name="Varghese N."/>
            <person name="Submissions S."/>
        </authorList>
    </citation>
    <scope>NUCLEOTIDE SEQUENCE [LARGE SCALE GENOMIC DNA]</scope>
    <source>
        <strain evidence="2">DSM 21743</strain>
    </source>
</reference>
<keyword evidence="2" id="KW-1185">Reference proteome</keyword>
<dbReference type="AlphaFoldDB" id="A0A1H2NHA9"/>
<gene>
    <name evidence="1" type="ORF">SAMN04488544_3931</name>
</gene>
<name>A0A1H2NHA9_9ACTN</name>
<dbReference type="EMBL" id="LT629799">
    <property type="protein sequence ID" value="SDV04196.1"/>
    <property type="molecule type" value="Genomic_DNA"/>
</dbReference>
<accession>A0A1H2NHA9</accession>
<dbReference type="STRING" id="546874.SAMN04488544_3931"/>
<dbReference type="OrthoDB" id="3774915at2"/>
<protein>
    <recommendedName>
        <fullName evidence="3">Acetyltransferase (GNAT) domain-containing protein</fullName>
    </recommendedName>
</protein>
<evidence type="ECO:0000313" key="2">
    <source>
        <dbReference type="Proteomes" id="UP000198825"/>
    </source>
</evidence>
<proteinExistence type="predicted"/>